<organism evidence="4 5">
    <name type="scientific">Ganoderma sinense ZZ0214-1</name>
    <dbReference type="NCBI Taxonomy" id="1077348"/>
    <lineage>
        <taxon>Eukaryota</taxon>
        <taxon>Fungi</taxon>
        <taxon>Dikarya</taxon>
        <taxon>Basidiomycota</taxon>
        <taxon>Agaricomycotina</taxon>
        <taxon>Agaricomycetes</taxon>
        <taxon>Polyporales</taxon>
        <taxon>Polyporaceae</taxon>
        <taxon>Ganoderma</taxon>
    </lineage>
</organism>
<feature type="region of interest" description="Disordered" evidence="1">
    <location>
        <begin position="457"/>
        <end position="490"/>
    </location>
</feature>
<feature type="compositionally biased region" description="Basic and acidic residues" evidence="1">
    <location>
        <begin position="461"/>
        <end position="472"/>
    </location>
</feature>
<sequence length="490" mass="52508">MFFRVSFLVLCAILRSLPFVVVRGQFVAAAARTIIAIDDTYGDAVTGIKPVYNPPSKWIQGQSCISGDKCLVDPDQKEAWSGTWHDATATSGEEPPRTIDFSFEGNSIGVYCIVPQVGRVAEAATANMTFELDGELVGRFSQDRYEATGNTGDHDIQYNVAVYQNGSILQGHHTLRIALTGDSRILFDYALYSTESDVPMSKLAPPSPTSTSAMGEQMATFQRRMTSPANRIGVIIGAAVGGTLFLIGVGIVAVVLIWRPRRSTENPRRAGILLETDQLAYREHDPFHSDRRSVLSSADSATPENDRPATPYFPFNHYSDPFLSPSSISLTNGDTDRRSVSSITVSLADSIPLAEFPTSPSINQLPYHVVLTGSETHLIGPDNSMAIFARQQMAEREAELTRRTHETEAVFLAKNGVSLSSVDAASISAGLSSGSGGSPAVGSGSIGFVAGLQIPMEEVEGGDRADENHRAEGGSTLQDGSDLGRGRKSG</sequence>
<gene>
    <name evidence="4" type="ORF">GSI_01069</name>
</gene>
<feature type="compositionally biased region" description="Polar residues" evidence="1">
    <location>
        <begin position="294"/>
        <end position="303"/>
    </location>
</feature>
<dbReference type="STRING" id="1077348.A0A2G8SUC1"/>
<keyword evidence="2" id="KW-0812">Transmembrane</keyword>
<name>A0A2G8SUC1_9APHY</name>
<feature type="transmembrane region" description="Helical" evidence="2">
    <location>
        <begin position="232"/>
        <end position="258"/>
    </location>
</feature>
<keyword evidence="5" id="KW-1185">Reference proteome</keyword>
<evidence type="ECO:0008006" key="6">
    <source>
        <dbReference type="Google" id="ProtNLM"/>
    </source>
</evidence>
<comment type="caution">
    <text evidence="4">The sequence shown here is derived from an EMBL/GenBank/DDBJ whole genome shotgun (WGS) entry which is preliminary data.</text>
</comment>
<dbReference type="AlphaFoldDB" id="A0A2G8SUC1"/>
<accession>A0A2G8SUC1</accession>
<evidence type="ECO:0000313" key="4">
    <source>
        <dbReference type="EMBL" id="PIL37376.1"/>
    </source>
</evidence>
<feature type="region of interest" description="Disordered" evidence="1">
    <location>
        <begin position="290"/>
        <end position="311"/>
    </location>
</feature>
<evidence type="ECO:0000256" key="1">
    <source>
        <dbReference type="SAM" id="MobiDB-lite"/>
    </source>
</evidence>
<protein>
    <recommendedName>
        <fullName evidence="6">Transporter</fullName>
    </recommendedName>
</protein>
<keyword evidence="2" id="KW-0472">Membrane</keyword>
<dbReference type="OrthoDB" id="2758521at2759"/>
<proteinExistence type="predicted"/>
<reference evidence="4 5" key="1">
    <citation type="journal article" date="2015" name="Sci. Rep.">
        <title>Chromosome-level genome map provides insights into diverse defense mechanisms in the medicinal fungus Ganoderma sinense.</title>
        <authorList>
            <person name="Zhu Y."/>
            <person name="Xu J."/>
            <person name="Sun C."/>
            <person name="Zhou S."/>
            <person name="Xu H."/>
            <person name="Nelson D.R."/>
            <person name="Qian J."/>
            <person name="Song J."/>
            <person name="Luo H."/>
            <person name="Xiang L."/>
            <person name="Li Y."/>
            <person name="Xu Z."/>
            <person name="Ji A."/>
            <person name="Wang L."/>
            <person name="Lu S."/>
            <person name="Hayward A."/>
            <person name="Sun W."/>
            <person name="Li X."/>
            <person name="Schwartz D.C."/>
            <person name="Wang Y."/>
            <person name="Chen S."/>
        </authorList>
    </citation>
    <scope>NUCLEOTIDE SEQUENCE [LARGE SCALE GENOMIC DNA]</scope>
    <source>
        <strain evidence="4 5">ZZ0214-1</strain>
    </source>
</reference>
<dbReference type="EMBL" id="AYKW01000001">
    <property type="protein sequence ID" value="PIL37376.1"/>
    <property type="molecule type" value="Genomic_DNA"/>
</dbReference>
<evidence type="ECO:0000256" key="2">
    <source>
        <dbReference type="SAM" id="Phobius"/>
    </source>
</evidence>
<evidence type="ECO:0000256" key="3">
    <source>
        <dbReference type="SAM" id="SignalP"/>
    </source>
</evidence>
<keyword evidence="3" id="KW-0732">Signal</keyword>
<keyword evidence="2" id="KW-1133">Transmembrane helix</keyword>
<feature type="chain" id="PRO_5013708308" description="Transporter" evidence="3">
    <location>
        <begin position="25"/>
        <end position="490"/>
    </location>
</feature>
<feature type="signal peptide" evidence="3">
    <location>
        <begin position="1"/>
        <end position="24"/>
    </location>
</feature>
<dbReference type="Proteomes" id="UP000230002">
    <property type="component" value="Unassembled WGS sequence"/>
</dbReference>
<evidence type="ECO:0000313" key="5">
    <source>
        <dbReference type="Proteomes" id="UP000230002"/>
    </source>
</evidence>